<sequence length="144" mass="15360">MSDSPLSDAMGEHAATRSPESYERFLALFRAGTVGIVAIGTPETDASGRLVTGSNLGAGRTTYGDGKARILTFADPETALRNFGPRFNAGLSGADVLQMVATNADCDGILVNSATEEISLVISKSTAQSLVETEPPRRRWWNRR</sequence>
<evidence type="ECO:0000313" key="2">
    <source>
        <dbReference type="Proteomes" id="UP001595912"/>
    </source>
</evidence>
<proteinExistence type="predicted"/>
<accession>A0ABV9WFQ3</accession>
<reference evidence="2" key="1">
    <citation type="journal article" date="2019" name="Int. J. Syst. Evol. Microbiol.">
        <title>The Global Catalogue of Microorganisms (GCM) 10K type strain sequencing project: providing services to taxonomists for standard genome sequencing and annotation.</title>
        <authorList>
            <consortium name="The Broad Institute Genomics Platform"/>
            <consortium name="The Broad Institute Genome Sequencing Center for Infectious Disease"/>
            <person name="Wu L."/>
            <person name="Ma J."/>
        </authorList>
    </citation>
    <scope>NUCLEOTIDE SEQUENCE [LARGE SCALE GENOMIC DNA]</scope>
    <source>
        <strain evidence="2">CGMCC 4.7152</strain>
    </source>
</reference>
<dbReference type="EMBL" id="JBHSIU010000091">
    <property type="protein sequence ID" value="MFC5006136.1"/>
    <property type="molecule type" value="Genomic_DNA"/>
</dbReference>
<evidence type="ECO:0008006" key="3">
    <source>
        <dbReference type="Google" id="ProtNLM"/>
    </source>
</evidence>
<name>A0ABV9WFQ3_9ACTN</name>
<keyword evidence="2" id="KW-1185">Reference proteome</keyword>
<organism evidence="1 2">
    <name type="scientific">Dactylosporangium cerinum</name>
    <dbReference type="NCBI Taxonomy" id="1434730"/>
    <lineage>
        <taxon>Bacteria</taxon>
        <taxon>Bacillati</taxon>
        <taxon>Actinomycetota</taxon>
        <taxon>Actinomycetes</taxon>
        <taxon>Micromonosporales</taxon>
        <taxon>Micromonosporaceae</taxon>
        <taxon>Dactylosporangium</taxon>
    </lineage>
</organism>
<dbReference type="RefSeq" id="WP_380126740.1">
    <property type="nucleotide sequence ID" value="NZ_JBHSIU010000091.1"/>
</dbReference>
<gene>
    <name evidence="1" type="ORF">ACFPIJ_51005</name>
</gene>
<protein>
    <recommendedName>
        <fullName evidence="3">SseB protein N-terminal domain-containing protein</fullName>
    </recommendedName>
</protein>
<evidence type="ECO:0000313" key="1">
    <source>
        <dbReference type="EMBL" id="MFC5006136.1"/>
    </source>
</evidence>
<dbReference type="Proteomes" id="UP001595912">
    <property type="component" value="Unassembled WGS sequence"/>
</dbReference>
<comment type="caution">
    <text evidence="1">The sequence shown here is derived from an EMBL/GenBank/DDBJ whole genome shotgun (WGS) entry which is preliminary data.</text>
</comment>